<evidence type="ECO:0000313" key="2">
    <source>
        <dbReference type="Proteomes" id="UP000275846"/>
    </source>
</evidence>
<gene>
    <name evidence="1" type="ORF">SSLN_LOCUS19508</name>
</gene>
<dbReference type="Proteomes" id="UP000275846">
    <property type="component" value="Unassembled WGS sequence"/>
</dbReference>
<dbReference type="AlphaFoldDB" id="A0A3P7DQH9"/>
<dbReference type="EMBL" id="UYSU01047814">
    <property type="protein sequence ID" value="VDM05894.1"/>
    <property type="molecule type" value="Genomic_DNA"/>
</dbReference>
<proteinExistence type="predicted"/>
<protein>
    <submittedName>
        <fullName evidence="1">Uncharacterized protein</fullName>
    </submittedName>
</protein>
<name>A0A3P7DQH9_SCHSO</name>
<reference evidence="1 2" key="1">
    <citation type="submission" date="2018-11" db="EMBL/GenBank/DDBJ databases">
        <authorList>
            <consortium name="Pathogen Informatics"/>
        </authorList>
    </citation>
    <scope>NUCLEOTIDE SEQUENCE [LARGE SCALE GENOMIC DNA]</scope>
    <source>
        <strain evidence="1 2">NST_G2</strain>
    </source>
</reference>
<accession>A0A3P7DQH9</accession>
<organism evidence="1 2">
    <name type="scientific">Schistocephalus solidus</name>
    <name type="common">Tapeworm</name>
    <dbReference type="NCBI Taxonomy" id="70667"/>
    <lineage>
        <taxon>Eukaryota</taxon>
        <taxon>Metazoa</taxon>
        <taxon>Spiralia</taxon>
        <taxon>Lophotrochozoa</taxon>
        <taxon>Platyhelminthes</taxon>
        <taxon>Cestoda</taxon>
        <taxon>Eucestoda</taxon>
        <taxon>Diphyllobothriidea</taxon>
        <taxon>Diphyllobothriidae</taxon>
        <taxon>Schistocephalus</taxon>
    </lineage>
</organism>
<keyword evidence="2" id="KW-1185">Reference proteome</keyword>
<sequence>MDSDVPSPPGNLISSSDFSMTRKAPGIQANLKLQSLAETLLEEVHSFLSAKSEGLDQSQELPMAAKGLLLCLEDMRKEMCEAVQTTVTSNWVPPSGDRDPLPILLPPNVLELTVDSQVANLCIGEVWSSIALRLEQRYRRWSTQPRDELLYVRTTS</sequence>
<evidence type="ECO:0000313" key="1">
    <source>
        <dbReference type="EMBL" id="VDM05894.1"/>
    </source>
</evidence>